<organism evidence="1 2">
    <name type="scientific">Dryococelus australis</name>
    <dbReference type="NCBI Taxonomy" id="614101"/>
    <lineage>
        <taxon>Eukaryota</taxon>
        <taxon>Metazoa</taxon>
        <taxon>Ecdysozoa</taxon>
        <taxon>Arthropoda</taxon>
        <taxon>Hexapoda</taxon>
        <taxon>Insecta</taxon>
        <taxon>Pterygota</taxon>
        <taxon>Neoptera</taxon>
        <taxon>Polyneoptera</taxon>
        <taxon>Phasmatodea</taxon>
        <taxon>Verophasmatodea</taxon>
        <taxon>Anareolatae</taxon>
        <taxon>Phasmatidae</taxon>
        <taxon>Eurycanthinae</taxon>
        <taxon>Dryococelus</taxon>
    </lineage>
</organism>
<evidence type="ECO:0008006" key="3">
    <source>
        <dbReference type="Google" id="ProtNLM"/>
    </source>
</evidence>
<protein>
    <recommendedName>
        <fullName evidence="3">Reverse transcriptase RNase H-like domain-containing protein</fullName>
    </recommendedName>
</protein>
<keyword evidence="2" id="KW-1185">Reference proteome</keyword>
<sequence length="268" mass="31202">MKDCENIAALCRHFWSRVNGYAVQILTNHKSLIAIINKQVFKITSPQLQYLKLKRLKYHLHIQYFPGNIMHITDLLSQTYNSKEEVENDKKIHSILKVIHKGRCRVGKTKATARSTHRIPKIVIADNMLFCLYKCPNITHKLALETHMSGHITCSEMPKISYRKARREKSTYWLPFREYRNTQFPGLEVSSSEFLMSSLVRTSIPVNVNNLLPKVKLQLVAKPVKVKKYYDTQGQIKTTEYVKGQRVVVQNGRVWKPAKFLTEHHVQT</sequence>
<comment type="caution">
    <text evidence="1">The sequence shown here is derived from an EMBL/GenBank/DDBJ whole genome shotgun (WGS) entry which is preliminary data.</text>
</comment>
<dbReference type="EMBL" id="JARBHB010000016">
    <property type="protein sequence ID" value="KAJ8866809.1"/>
    <property type="molecule type" value="Genomic_DNA"/>
</dbReference>
<reference evidence="1 2" key="1">
    <citation type="submission" date="2023-02" db="EMBL/GenBank/DDBJ databases">
        <title>LHISI_Scaffold_Assembly.</title>
        <authorList>
            <person name="Stuart O.P."/>
            <person name="Cleave R."/>
            <person name="Magrath M.J.L."/>
            <person name="Mikheyev A.S."/>
        </authorList>
    </citation>
    <scope>NUCLEOTIDE SEQUENCE [LARGE SCALE GENOMIC DNA]</scope>
    <source>
        <strain evidence="1">Daus_M_001</strain>
        <tissue evidence="1">Leg muscle</tissue>
    </source>
</reference>
<accession>A0ABQ9G2V3</accession>
<evidence type="ECO:0000313" key="2">
    <source>
        <dbReference type="Proteomes" id="UP001159363"/>
    </source>
</evidence>
<proteinExistence type="predicted"/>
<gene>
    <name evidence="1" type="ORF">PR048_032670</name>
</gene>
<dbReference type="Proteomes" id="UP001159363">
    <property type="component" value="Chromosome 15"/>
</dbReference>
<name>A0ABQ9G2V3_9NEOP</name>
<evidence type="ECO:0000313" key="1">
    <source>
        <dbReference type="EMBL" id="KAJ8866809.1"/>
    </source>
</evidence>